<dbReference type="Pfam" id="PF00271">
    <property type="entry name" value="Helicase_C"/>
    <property type="match status" value="1"/>
</dbReference>
<dbReference type="AlphaFoldDB" id="A0A921AYK2"/>
<dbReference type="CDD" id="cd00268">
    <property type="entry name" value="DEADc"/>
    <property type="match status" value="1"/>
</dbReference>
<dbReference type="Proteomes" id="UP000698963">
    <property type="component" value="Unassembled WGS sequence"/>
</dbReference>
<feature type="domain" description="Helicase C-terminal" evidence="9">
    <location>
        <begin position="246"/>
        <end position="394"/>
    </location>
</feature>
<keyword evidence="2 6" id="KW-0378">Hydrolase</keyword>
<dbReference type="Pfam" id="PF00270">
    <property type="entry name" value="DEAD"/>
    <property type="match status" value="1"/>
</dbReference>
<dbReference type="InterPro" id="IPR044742">
    <property type="entry name" value="DEAD/DEAH_RhlB"/>
</dbReference>
<evidence type="ECO:0000256" key="4">
    <source>
        <dbReference type="ARBA" id="ARBA00022840"/>
    </source>
</evidence>
<dbReference type="EMBL" id="DYZA01000234">
    <property type="protein sequence ID" value="HJD98249.1"/>
    <property type="molecule type" value="Genomic_DNA"/>
</dbReference>
<name>A0A921AYK2_9BACT</name>
<keyword evidence="3 6" id="KW-0347">Helicase</keyword>
<dbReference type="SMART" id="SM00490">
    <property type="entry name" value="HELICc"/>
    <property type="match status" value="1"/>
</dbReference>
<proteinExistence type="inferred from homology"/>
<evidence type="ECO:0000256" key="3">
    <source>
        <dbReference type="ARBA" id="ARBA00022806"/>
    </source>
</evidence>
<keyword evidence="4 6" id="KW-0067">ATP-binding</keyword>
<dbReference type="PROSITE" id="PS00039">
    <property type="entry name" value="DEAD_ATP_HELICASE"/>
    <property type="match status" value="1"/>
</dbReference>
<evidence type="ECO:0000256" key="5">
    <source>
        <dbReference type="ARBA" id="ARBA00038437"/>
    </source>
</evidence>
<evidence type="ECO:0000259" key="9">
    <source>
        <dbReference type="PROSITE" id="PS51194"/>
    </source>
</evidence>
<sequence>MPDTINNEEELHVTAPEDSLPPCSLEDLPESMREACARAGWTRLMPVQAHTLPYLMAGRDLMVQSRTGSGKTGAYLLPLLSLLNPEEKKPQALILAPTRELANQVEHEAAVLLEGTGLSAAALYGGVGYGRQLEALRAGVQLIVGTPGRVLDHLLRRTLSLDSLRALVFDEADRMLSIGFYPDMKEIQRYLPKRPLLAALFSATYPQHVLNLAGEFLRDPQMLSLSQGQVHVATIQHLYVECGRMDKDRTLVRLMETENPTSAIIFCNTKSNVHYVTAVLKGFGYNADELSADLSQNKREEVLTRLREGKVRLLVATDVAARGIDIPALSHVFLYEPPEDRESYIHRAGRTGRAGAAGTVISLVDIMEKMELQRIASFYRIDIAPLPNPTDEDVALAAGRRETALLDARRRACTGLQLERARRYLPLVKELARSEDEDQLLLLALLLDADYQRSLGMEQSLPKSRAEREAEAPRRRRRGKEEGASEEEGGEKPRSSRRRSRKKEKPEEAAPEAVSGEMSTQQGEVAPAPEAQAAPEGEGRRRRPRRRSRRRASSEGEGGQAGGEAPAQPEGE</sequence>
<organism evidence="10 11">
    <name type="scientific">Mailhella massiliensis</name>
    <dbReference type="NCBI Taxonomy" id="1903261"/>
    <lineage>
        <taxon>Bacteria</taxon>
        <taxon>Pseudomonadati</taxon>
        <taxon>Thermodesulfobacteriota</taxon>
        <taxon>Desulfovibrionia</taxon>
        <taxon>Desulfovibrionales</taxon>
        <taxon>Desulfovibrionaceae</taxon>
        <taxon>Mailhella</taxon>
    </lineage>
</organism>
<dbReference type="InterPro" id="IPR014001">
    <property type="entry name" value="Helicase_ATP-bd"/>
</dbReference>
<dbReference type="InterPro" id="IPR050079">
    <property type="entry name" value="DEAD_box_RNA_helicase"/>
</dbReference>
<reference evidence="10" key="2">
    <citation type="submission" date="2021-09" db="EMBL/GenBank/DDBJ databases">
        <authorList>
            <person name="Gilroy R."/>
        </authorList>
    </citation>
    <scope>NUCLEOTIDE SEQUENCE</scope>
    <source>
        <strain evidence="10">ChiGjej2B2-19336</strain>
    </source>
</reference>
<keyword evidence="1 6" id="KW-0547">Nucleotide-binding</keyword>
<dbReference type="InterPro" id="IPR000629">
    <property type="entry name" value="RNA-helicase_DEAD-box_CS"/>
</dbReference>
<dbReference type="InterPro" id="IPR001650">
    <property type="entry name" value="Helicase_C-like"/>
</dbReference>
<feature type="region of interest" description="Disordered" evidence="7">
    <location>
        <begin position="1"/>
        <end position="26"/>
    </location>
</feature>
<protein>
    <submittedName>
        <fullName evidence="10">DEAD/DEAH box helicase</fullName>
    </submittedName>
</protein>
<dbReference type="GO" id="GO:0005524">
    <property type="term" value="F:ATP binding"/>
    <property type="evidence" value="ECO:0007669"/>
    <property type="project" value="UniProtKB-KW"/>
</dbReference>
<dbReference type="InterPro" id="IPR027417">
    <property type="entry name" value="P-loop_NTPase"/>
</dbReference>
<dbReference type="GO" id="GO:0016787">
    <property type="term" value="F:hydrolase activity"/>
    <property type="evidence" value="ECO:0007669"/>
    <property type="project" value="UniProtKB-KW"/>
</dbReference>
<feature type="compositionally biased region" description="Low complexity" evidence="7">
    <location>
        <begin position="563"/>
        <end position="572"/>
    </location>
</feature>
<evidence type="ECO:0000256" key="2">
    <source>
        <dbReference type="ARBA" id="ARBA00022801"/>
    </source>
</evidence>
<dbReference type="SMART" id="SM00487">
    <property type="entry name" value="DEXDc"/>
    <property type="match status" value="1"/>
</dbReference>
<feature type="region of interest" description="Disordered" evidence="7">
    <location>
        <begin position="457"/>
        <end position="572"/>
    </location>
</feature>
<evidence type="ECO:0000256" key="7">
    <source>
        <dbReference type="SAM" id="MobiDB-lite"/>
    </source>
</evidence>
<dbReference type="GO" id="GO:0003724">
    <property type="term" value="F:RNA helicase activity"/>
    <property type="evidence" value="ECO:0007669"/>
    <property type="project" value="UniProtKB-ARBA"/>
</dbReference>
<dbReference type="CDD" id="cd18787">
    <property type="entry name" value="SF2_C_DEAD"/>
    <property type="match status" value="1"/>
</dbReference>
<gene>
    <name evidence="10" type="ORF">K8W16_11470</name>
</gene>
<feature type="domain" description="Helicase ATP-binding" evidence="8">
    <location>
        <begin position="52"/>
        <end position="223"/>
    </location>
</feature>
<evidence type="ECO:0000313" key="10">
    <source>
        <dbReference type="EMBL" id="HJD98249.1"/>
    </source>
</evidence>
<dbReference type="InterPro" id="IPR011545">
    <property type="entry name" value="DEAD/DEAH_box_helicase_dom"/>
</dbReference>
<dbReference type="PROSITE" id="PS51194">
    <property type="entry name" value="HELICASE_CTER"/>
    <property type="match status" value="1"/>
</dbReference>
<dbReference type="RefSeq" id="WP_304123935.1">
    <property type="nucleotide sequence ID" value="NZ_DYZA01000234.1"/>
</dbReference>
<reference evidence="10" key="1">
    <citation type="journal article" date="2021" name="PeerJ">
        <title>Extensive microbial diversity within the chicken gut microbiome revealed by metagenomics and culture.</title>
        <authorList>
            <person name="Gilroy R."/>
            <person name="Ravi A."/>
            <person name="Getino M."/>
            <person name="Pursley I."/>
            <person name="Horton D.L."/>
            <person name="Alikhan N.F."/>
            <person name="Baker D."/>
            <person name="Gharbi K."/>
            <person name="Hall N."/>
            <person name="Watson M."/>
            <person name="Adriaenssens E.M."/>
            <person name="Foster-Nyarko E."/>
            <person name="Jarju S."/>
            <person name="Secka A."/>
            <person name="Antonio M."/>
            <person name="Oren A."/>
            <person name="Chaudhuri R.R."/>
            <person name="La Ragione R."/>
            <person name="Hildebrand F."/>
            <person name="Pallen M.J."/>
        </authorList>
    </citation>
    <scope>NUCLEOTIDE SEQUENCE</scope>
    <source>
        <strain evidence="10">ChiGjej2B2-19336</strain>
    </source>
</reference>
<comment type="similarity">
    <text evidence="5 6">Belongs to the DEAD box helicase family.</text>
</comment>
<evidence type="ECO:0000259" key="8">
    <source>
        <dbReference type="PROSITE" id="PS51192"/>
    </source>
</evidence>
<dbReference type="PANTHER" id="PTHR47959:SF1">
    <property type="entry name" value="ATP-DEPENDENT RNA HELICASE DBPA"/>
    <property type="match status" value="1"/>
</dbReference>
<dbReference type="PROSITE" id="PS51192">
    <property type="entry name" value="HELICASE_ATP_BIND_1"/>
    <property type="match status" value="1"/>
</dbReference>
<dbReference type="SUPFAM" id="SSF52540">
    <property type="entry name" value="P-loop containing nucleoside triphosphate hydrolases"/>
    <property type="match status" value="1"/>
</dbReference>
<evidence type="ECO:0000313" key="11">
    <source>
        <dbReference type="Proteomes" id="UP000698963"/>
    </source>
</evidence>
<feature type="compositionally biased region" description="Basic and acidic residues" evidence="7">
    <location>
        <begin position="464"/>
        <end position="483"/>
    </location>
</feature>
<accession>A0A921AYK2</accession>
<evidence type="ECO:0000256" key="6">
    <source>
        <dbReference type="RuleBase" id="RU000492"/>
    </source>
</evidence>
<dbReference type="PANTHER" id="PTHR47959">
    <property type="entry name" value="ATP-DEPENDENT RNA HELICASE RHLE-RELATED"/>
    <property type="match status" value="1"/>
</dbReference>
<dbReference type="Gene3D" id="3.40.50.300">
    <property type="entry name" value="P-loop containing nucleotide triphosphate hydrolases"/>
    <property type="match status" value="2"/>
</dbReference>
<evidence type="ECO:0000256" key="1">
    <source>
        <dbReference type="ARBA" id="ARBA00022741"/>
    </source>
</evidence>
<dbReference type="GO" id="GO:0005829">
    <property type="term" value="C:cytosol"/>
    <property type="evidence" value="ECO:0007669"/>
    <property type="project" value="TreeGrafter"/>
</dbReference>
<feature type="compositionally biased region" description="Basic residues" evidence="7">
    <location>
        <begin position="540"/>
        <end position="551"/>
    </location>
</feature>
<dbReference type="GO" id="GO:0003676">
    <property type="term" value="F:nucleic acid binding"/>
    <property type="evidence" value="ECO:0007669"/>
    <property type="project" value="InterPro"/>
</dbReference>
<comment type="caution">
    <text evidence="10">The sequence shown here is derived from an EMBL/GenBank/DDBJ whole genome shotgun (WGS) entry which is preliminary data.</text>
</comment>
<feature type="compositionally biased region" description="Low complexity" evidence="7">
    <location>
        <begin position="521"/>
        <end position="536"/>
    </location>
</feature>